<dbReference type="Proteomes" id="UP001595843">
    <property type="component" value="Unassembled WGS sequence"/>
</dbReference>
<gene>
    <name evidence="1" type="ORF">ACFOUO_09960</name>
</gene>
<comment type="caution">
    <text evidence="1">The sequence shown here is derived from an EMBL/GenBank/DDBJ whole genome shotgun (WGS) entry which is preliminary data.</text>
</comment>
<evidence type="ECO:0008006" key="3">
    <source>
        <dbReference type="Google" id="ProtNLM"/>
    </source>
</evidence>
<sequence>MALPKEQFDRLFQQIPDSEKKSLLDYMEYLAERATKKVWDEIEEVDEPLTEEEKRELARSKEDDKGISLEDLKRELNI</sequence>
<reference evidence="2" key="1">
    <citation type="journal article" date="2019" name="Int. J. Syst. Evol. Microbiol.">
        <title>The Global Catalogue of Microorganisms (GCM) 10K type strain sequencing project: providing services to taxonomists for standard genome sequencing and annotation.</title>
        <authorList>
            <consortium name="The Broad Institute Genomics Platform"/>
            <consortium name="The Broad Institute Genome Sequencing Center for Infectious Disease"/>
            <person name="Wu L."/>
            <person name="Ma J."/>
        </authorList>
    </citation>
    <scope>NUCLEOTIDE SEQUENCE [LARGE SCALE GENOMIC DNA]</scope>
    <source>
        <strain evidence="2">IBRC-M 10813</strain>
    </source>
</reference>
<accession>A0ABV8JJG5</accession>
<keyword evidence="2" id="KW-1185">Reference proteome</keyword>
<proteinExistence type="predicted"/>
<dbReference type="EMBL" id="JBHSAP010000009">
    <property type="protein sequence ID" value="MFC4077138.1"/>
    <property type="molecule type" value="Genomic_DNA"/>
</dbReference>
<protein>
    <recommendedName>
        <fullName evidence="3">DUF2281 domain-containing protein</fullName>
    </recommendedName>
</protein>
<evidence type="ECO:0000313" key="1">
    <source>
        <dbReference type="EMBL" id="MFC4077138.1"/>
    </source>
</evidence>
<evidence type="ECO:0000313" key="2">
    <source>
        <dbReference type="Proteomes" id="UP001595843"/>
    </source>
</evidence>
<dbReference type="RefSeq" id="WP_380704691.1">
    <property type="nucleotide sequence ID" value="NZ_JBHSAP010000009.1"/>
</dbReference>
<organism evidence="1 2">
    <name type="scientific">Salinithrix halophila</name>
    <dbReference type="NCBI Taxonomy" id="1485204"/>
    <lineage>
        <taxon>Bacteria</taxon>
        <taxon>Bacillati</taxon>
        <taxon>Bacillota</taxon>
        <taxon>Bacilli</taxon>
        <taxon>Bacillales</taxon>
        <taxon>Thermoactinomycetaceae</taxon>
        <taxon>Salinithrix</taxon>
    </lineage>
</organism>
<name>A0ABV8JJG5_9BACL</name>